<gene>
    <name evidence="1" type="ORF">PIB30_048940</name>
</gene>
<evidence type="ECO:0000313" key="2">
    <source>
        <dbReference type="Proteomes" id="UP001341840"/>
    </source>
</evidence>
<comment type="caution">
    <text evidence="1">The sequence shown here is derived from an EMBL/GenBank/DDBJ whole genome shotgun (WGS) entry which is preliminary data.</text>
</comment>
<accession>A0ABU6ZFX5</accession>
<reference evidence="1 2" key="1">
    <citation type="journal article" date="2023" name="Plants (Basel)">
        <title>Bridging the Gap: Combining Genomics and Transcriptomics Approaches to Understand Stylosanthes scabra, an Orphan Legume from the Brazilian Caatinga.</title>
        <authorList>
            <person name="Ferreira-Neto J.R.C."/>
            <person name="da Silva M.D."/>
            <person name="Binneck E."/>
            <person name="de Melo N.F."/>
            <person name="da Silva R.H."/>
            <person name="de Melo A.L.T.M."/>
            <person name="Pandolfi V."/>
            <person name="Bustamante F.O."/>
            <person name="Brasileiro-Vidal A.C."/>
            <person name="Benko-Iseppon A.M."/>
        </authorList>
    </citation>
    <scope>NUCLEOTIDE SEQUENCE [LARGE SCALE GENOMIC DNA]</scope>
    <source>
        <tissue evidence="1">Leaves</tissue>
    </source>
</reference>
<proteinExistence type="predicted"/>
<sequence length="98" mass="10827">MLATKPLVLPDGSLDVGIHDVDVAEVDGIGDGETQDADGSETVEQVHRLDVCPTFVEVMAMEFKSSEDAIRFYKQYSRGKGFSMRHGRKLRNKNGDVI</sequence>
<evidence type="ECO:0000313" key="1">
    <source>
        <dbReference type="EMBL" id="MED6220866.1"/>
    </source>
</evidence>
<protein>
    <recommendedName>
        <fullName evidence="3">FAR1 domain-containing protein</fullName>
    </recommendedName>
</protein>
<organism evidence="1 2">
    <name type="scientific">Stylosanthes scabra</name>
    <dbReference type="NCBI Taxonomy" id="79078"/>
    <lineage>
        <taxon>Eukaryota</taxon>
        <taxon>Viridiplantae</taxon>
        <taxon>Streptophyta</taxon>
        <taxon>Embryophyta</taxon>
        <taxon>Tracheophyta</taxon>
        <taxon>Spermatophyta</taxon>
        <taxon>Magnoliopsida</taxon>
        <taxon>eudicotyledons</taxon>
        <taxon>Gunneridae</taxon>
        <taxon>Pentapetalae</taxon>
        <taxon>rosids</taxon>
        <taxon>fabids</taxon>
        <taxon>Fabales</taxon>
        <taxon>Fabaceae</taxon>
        <taxon>Papilionoideae</taxon>
        <taxon>50 kb inversion clade</taxon>
        <taxon>dalbergioids sensu lato</taxon>
        <taxon>Dalbergieae</taxon>
        <taxon>Pterocarpus clade</taxon>
        <taxon>Stylosanthes</taxon>
    </lineage>
</organism>
<name>A0ABU6ZFX5_9FABA</name>
<dbReference type="Proteomes" id="UP001341840">
    <property type="component" value="Unassembled WGS sequence"/>
</dbReference>
<dbReference type="EMBL" id="JASCZI010272185">
    <property type="protein sequence ID" value="MED6220866.1"/>
    <property type="molecule type" value="Genomic_DNA"/>
</dbReference>
<keyword evidence="2" id="KW-1185">Reference proteome</keyword>
<evidence type="ECO:0008006" key="3">
    <source>
        <dbReference type="Google" id="ProtNLM"/>
    </source>
</evidence>